<dbReference type="STRING" id="425264.A0A3G2S6T7"/>
<evidence type="ECO:0000256" key="3">
    <source>
        <dbReference type="ARBA" id="ARBA00022989"/>
    </source>
</evidence>
<dbReference type="GO" id="GO:0012505">
    <property type="term" value="C:endomembrane system"/>
    <property type="evidence" value="ECO:0007669"/>
    <property type="project" value="UniProtKB-SubCell"/>
</dbReference>
<feature type="transmembrane region" description="Helical" evidence="5">
    <location>
        <begin position="156"/>
        <end position="174"/>
    </location>
</feature>
<organism evidence="8 9">
    <name type="scientific">Malassezia restricta (strain ATCC 96810 / NBRC 103918 / CBS 7877)</name>
    <name type="common">Seborrheic dermatitis infection agent</name>
    <dbReference type="NCBI Taxonomy" id="425264"/>
    <lineage>
        <taxon>Eukaryota</taxon>
        <taxon>Fungi</taxon>
        <taxon>Dikarya</taxon>
        <taxon>Basidiomycota</taxon>
        <taxon>Ustilaginomycotina</taxon>
        <taxon>Malasseziomycetes</taxon>
        <taxon>Malasseziales</taxon>
        <taxon>Malasseziaceae</taxon>
        <taxon>Malassezia</taxon>
    </lineage>
</organism>
<comment type="subcellular location">
    <subcellularLocation>
        <location evidence="1">Endomembrane system</location>
        <topology evidence="1">Multi-pass membrane protein</topology>
    </subcellularLocation>
</comment>
<reference evidence="8 9" key="1">
    <citation type="submission" date="2018-10" db="EMBL/GenBank/DDBJ databases">
        <title>Complete genome sequence of Malassezia restricta CBS 7877.</title>
        <authorList>
            <person name="Morand S.C."/>
            <person name="Bertignac M."/>
            <person name="Iltis A."/>
            <person name="Kolder I."/>
            <person name="Pirovano W."/>
            <person name="Jourdain R."/>
            <person name="Clavaud C."/>
        </authorList>
    </citation>
    <scope>NUCLEOTIDE SEQUENCE [LARGE SCALE GENOMIC DNA]</scope>
    <source>
        <strain evidence="8 9">CBS 7877</strain>
    </source>
</reference>
<gene>
    <name evidence="8" type="primary">PEX30</name>
    <name evidence="8" type="ORF">DNF11_2596</name>
</gene>
<dbReference type="AlphaFoldDB" id="A0A3G2S6T7"/>
<feature type="transmembrane region" description="Helical" evidence="5">
    <location>
        <begin position="26"/>
        <end position="47"/>
    </location>
</feature>
<keyword evidence="9" id="KW-1185">Reference proteome</keyword>
<evidence type="ECO:0000256" key="5">
    <source>
        <dbReference type="SAM" id="Phobius"/>
    </source>
</evidence>
<dbReference type="InterPro" id="IPR052646">
    <property type="entry name" value="Peroxisomal_PEX28-32"/>
</dbReference>
<proteinExistence type="predicted"/>
<keyword evidence="4 5" id="KW-0472">Membrane</keyword>
<evidence type="ECO:0000256" key="1">
    <source>
        <dbReference type="ARBA" id="ARBA00004127"/>
    </source>
</evidence>
<keyword evidence="2 5" id="KW-0812">Transmembrane</keyword>
<feature type="domain" description="Peroxin/Ferlin" evidence="6">
    <location>
        <begin position="339"/>
        <end position="420"/>
    </location>
</feature>
<feature type="transmembrane region" description="Helical" evidence="5">
    <location>
        <begin position="272"/>
        <end position="296"/>
    </location>
</feature>
<keyword evidence="3 5" id="KW-1133">Transmembrane helix</keyword>
<dbReference type="InterPro" id="IPR006614">
    <property type="entry name" value="Peroxin/Ferlin"/>
</dbReference>
<dbReference type="OrthoDB" id="5586090at2759"/>
<feature type="transmembrane region" description="Helical" evidence="5">
    <location>
        <begin position="59"/>
        <end position="77"/>
    </location>
</feature>
<dbReference type="GO" id="GO:0007031">
    <property type="term" value="P:peroxisome organization"/>
    <property type="evidence" value="ECO:0007669"/>
    <property type="project" value="TreeGrafter"/>
</dbReference>
<dbReference type="PANTHER" id="PTHR31679:SF2">
    <property type="entry name" value="PEROXISOMAL MEMBRANE PROTEIN PEX30-RELATED"/>
    <property type="match status" value="1"/>
</dbReference>
<dbReference type="InterPro" id="IPR010482">
    <property type="entry name" value="TECPR1-like_DysF"/>
</dbReference>
<dbReference type="SMART" id="SM00694">
    <property type="entry name" value="DysFC"/>
    <property type="match status" value="1"/>
</dbReference>
<evidence type="ECO:0000259" key="7">
    <source>
        <dbReference type="SMART" id="SM00694"/>
    </source>
</evidence>
<dbReference type="GO" id="GO:0005778">
    <property type="term" value="C:peroxisomal membrane"/>
    <property type="evidence" value="ECO:0007669"/>
    <property type="project" value="UniProtKB-ARBA"/>
</dbReference>
<dbReference type="EMBL" id="CP033151">
    <property type="protein sequence ID" value="AYO43546.1"/>
    <property type="molecule type" value="Genomic_DNA"/>
</dbReference>
<dbReference type="VEuPathDB" id="FungiDB:DNF11_2596"/>
<evidence type="ECO:0000256" key="4">
    <source>
        <dbReference type="ARBA" id="ARBA00023136"/>
    </source>
</evidence>
<dbReference type="PANTHER" id="PTHR31679">
    <property type="entry name" value="PEROXISOMAL MEMBRANE PROTEIN PEX30-RELATED"/>
    <property type="match status" value="1"/>
</dbReference>
<sequence>MSPSSAVKPARTLSFVDIVERMPPSMIQLLTVLAPAIHVMHHTLLLVTWRGGYAMRVQSWILLVAYVQLCLYGYEVLRYAPQLLVLALLGYTWLHRSCARITGHRRASDERGSPEQLRRALVELADVSDFAVAMHECFVQPVYDVLTWQVPGYGPVHLVLFLLVTWPVWLLCMLPSHMWLTHIYATRANLVEWLGGAPTAWAHRAWAASLALWDARIAPHVPSACFTAAAWLQTHVMPHLVRAAAWLTSSPTYVSLQLWPPFPIASLSVRHVLLFVGVLVLSWCSPWATLLRMALWRSAFVRHSVMWLVHALSGSETLAASLPTPKAALAPRPRTTQHETPFVFEIYENQRWWIGLDWTAALLPQERPSWSDSDNAAVAPPASFALPRSTSVLLPSSHTTGKSDRRTSEWRWVDTEWRVAGIVGVSSSTYTPAASTTATEAQREEASQREHVEVPDEVRRYARPADMPSASMDVDAEGWQYGDNAWDKFSKQNGMGRYTRRRRWLRKAVLVQTVEYGV</sequence>
<evidence type="ECO:0000313" key="8">
    <source>
        <dbReference type="EMBL" id="AYO43546.1"/>
    </source>
</evidence>
<evidence type="ECO:0000256" key="2">
    <source>
        <dbReference type="ARBA" id="ARBA00022692"/>
    </source>
</evidence>
<feature type="domain" description="Peroxin/Ferlin" evidence="7">
    <location>
        <begin position="478"/>
        <end position="511"/>
    </location>
</feature>
<name>A0A3G2S6T7_MALR7</name>
<dbReference type="Pfam" id="PF06398">
    <property type="entry name" value="Pex24p"/>
    <property type="match status" value="1"/>
</dbReference>
<evidence type="ECO:0000313" key="9">
    <source>
        <dbReference type="Proteomes" id="UP000269793"/>
    </source>
</evidence>
<protein>
    <submittedName>
        <fullName evidence="8">Peroxisomal membrane protein PEX30</fullName>
    </submittedName>
</protein>
<dbReference type="SMART" id="SM00693">
    <property type="entry name" value="DysFN"/>
    <property type="match status" value="1"/>
</dbReference>
<dbReference type="Proteomes" id="UP000269793">
    <property type="component" value="Chromosome IV"/>
</dbReference>
<accession>A0A3G2S6T7</accession>
<evidence type="ECO:0000259" key="6">
    <source>
        <dbReference type="SMART" id="SM00693"/>
    </source>
</evidence>